<keyword evidence="3" id="KW-1185">Reference proteome</keyword>
<evidence type="ECO:0000313" key="1">
    <source>
        <dbReference type="EMBL" id="GHD99786.1"/>
    </source>
</evidence>
<proteinExistence type="predicted"/>
<protein>
    <submittedName>
        <fullName evidence="1">Uncharacterized protein</fullName>
    </submittedName>
</protein>
<gene>
    <name evidence="1" type="ORF">GCM10008024_08660</name>
    <name evidence="2" type="ORF">SAMN05444006_10210</name>
</gene>
<dbReference type="EMBL" id="FNOB01000002">
    <property type="protein sequence ID" value="SDW18306.1"/>
    <property type="molecule type" value="Genomic_DNA"/>
</dbReference>
<organism evidence="1 4">
    <name type="scientific">Allgaiera indica</name>
    <dbReference type="NCBI Taxonomy" id="765699"/>
    <lineage>
        <taxon>Bacteria</taxon>
        <taxon>Pseudomonadati</taxon>
        <taxon>Pseudomonadota</taxon>
        <taxon>Alphaproteobacteria</taxon>
        <taxon>Rhodobacterales</taxon>
        <taxon>Paracoccaceae</taxon>
        <taxon>Allgaiera</taxon>
    </lineage>
</organism>
<sequence>MFDEKIPATFVQYATDILADTNSGLSGSNIVKETAAYAVEYDVNIPHQTYPFDAPNKRTALFENLQAFSGPQQYRIIKELCDHRSFAPTGNKKRDDLKIRLVTRYQQFAGEAVGADINETLIEETKHWLDQHPGALASYNSALQKYDGGVFLRNLLDDLRLSLESLLKSILGNDKSLENQLSALGKFITDNGGSKELSNMFVKLLDYYAKYQNSYVKHNDGVIEEEIEFIFEITSSFMKHLIRIGKSA</sequence>
<reference evidence="2 3" key="2">
    <citation type="submission" date="2016-10" db="EMBL/GenBank/DDBJ databases">
        <authorList>
            <person name="Varghese N."/>
            <person name="Submissions S."/>
        </authorList>
    </citation>
    <scope>NUCLEOTIDE SEQUENCE [LARGE SCALE GENOMIC DNA]</scope>
    <source>
        <strain evidence="2 3">DSM 24802</strain>
    </source>
</reference>
<dbReference type="RefSeq" id="WP_035840057.1">
    <property type="nucleotide sequence ID" value="NZ_BNAB01000002.1"/>
</dbReference>
<evidence type="ECO:0000313" key="3">
    <source>
        <dbReference type="Proteomes" id="UP000199541"/>
    </source>
</evidence>
<dbReference type="Proteomes" id="UP000634647">
    <property type="component" value="Unassembled WGS sequence"/>
</dbReference>
<dbReference type="Proteomes" id="UP000199541">
    <property type="component" value="Unassembled WGS sequence"/>
</dbReference>
<comment type="caution">
    <text evidence="1">The sequence shown here is derived from an EMBL/GenBank/DDBJ whole genome shotgun (WGS) entry which is preliminary data.</text>
</comment>
<reference evidence="1" key="1">
    <citation type="journal article" date="2014" name="Int. J. Syst. Evol. Microbiol.">
        <title>Complete genome sequence of Corynebacterium casei LMG S-19264T (=DSM 44701T), isolated from a smear-ripened cheese.</title>
        <authorList>
            <consortium name="US DOE Joint Genome Institute (JGI-PGF)"/>
            <person name="Walter F."/>
            <person name="Albersmeier A."/>
            <person name="Kalinowski J."/>
            <person name="Ruckert C."/>
        </authorList>
    </citation>
    <scope>NUCLEOTIDE SEQUENCE</scope>
    <source>
        <strain evidence="1">CGMCC 1.10859</strain>
    </source>
</reference>
<dbReference type="EMBL" id="BNAB01000002">
    <property type="protein sequence ID" value="GHD99786.1"/>
    <property type="molecule type" value="Genomic_DNA"/>
</dbReference>
<name>A0AAN4ZYA9_9RHOB</name>
<reference evidence="1" key="3">
    <citation type="submission" date="2023-06" db="EMBL/GenBank/DDBJ databases">
        <authorList>
            <person name="Sun Q."/>
            <person name="Zhou Y."/>
        </authorList>
    </citation>
    <scope>NUCLEOTIDE SEQUENCE</scope>
    <source>
        <strain evidence="1">CGMCC 1.10859</strain>
    </source>
</reference>
<evidence type="ECO:0000313" key="4">
    <source>
        <dbReference type="Proteomes" id="UP000634647"/>
    </source>
</evidence>
<accession>A0AAN4ZYA9</accession>
<dbReference type="AlphaFoldDB" id="A0AAN4ZYA9"/>
<evidence type="ECO:0000313" key="2">
    <source>
        <dbReference type="EMBL" id="SDW18306.1"/>
    </source>
</evidence>